<evidence type="ECO:0000313" key="1">
    <source>
        <dbReference type="EMBL" id="MBB4477816.1"/>
    </source>
</evidence>
<dbReference type="EMBL" id="JACIHU010000001">
    <property type="protein sequence ID" value="MBB4477816.1"/>
    <property type="molecule type" value="Genomic_DNA"/>
</dbReference>
<evidence type="ECO:0000313" key="3">
    <source>
        <dbReference type="Proteomes" id="UP000523431"/>
    </source>
</evidence>
<protein>
    <submittedName>
        <fullName evidence="2">Uncharacterized protein</fullName>
    </submittedName>
</protein>
<proteinExistence type="predicted"/>
<evidence type="ECO:0000313" key="4">
    <source>
        <dbReference type="Proteomes" id="UP000557344"/>
    </source>
</evidence>
<dbReference type="EMBL" id="JACIID010000001">
    <property type="protein sequence ID" value="MBB4533648.1"/>
    <property type="molecule type" value="Genomic_DNA"/>
</dbReference>
<dbReference type="Proteomes" id="UP000557344">
    <property type="component" value="Unassembled WGS sequence"/>
</dbReference>
<reference evidence="3 4" key="1">
    <citation type="submission" date="2020-08" db="EMBL/GenBank/DDBJ databases">
        <title>Genomic Encyclopedia of Type Strains, Phase IV (KMG-V): Genome sequencing to study the core and pangenomes of soil and plant-associated prokaryotes.</title>
        <authorList>
            <person name="Whitman W."/>
        </authorList>
    </citation>
    <scope>NUCLEOTIDE SEQUENCE [LARGE SCALE GENOMIC DNA]</scope>
    <source>
        <strain evidence="1 4">SEMIA 471</strain>
        <strain evidence="2 3">SEMIA 489</strain>
    </source>
</reference>
<name>A0A7W6ZCP8_RHIET</name>
<dbReference type="Proteomes" id="UP000523431">
    <property type="component" value="Unassembled WGS sequence"/>
</dbReference>
<accession>A0A7W6ZCP8</accession>
<dbReference type="AlphaFoldDB" id="A0A7W6ZCP8"/>
<comment type="caution">
    <text evidence="2">The sequence shown here is derived from an EMBL/GenBank/DDBJ whole genome shotgun (WGS) entry which is preliminary data.</text>
</comment>
<organism evidence="2 3">
    <name type="scientific">Rhizobium etli</name>
    <dbReference type="NCBI Taxonomy" id="29449"/>
    <lineage>
        <taxon>Bacteria</taxon>
        <taxon>Pseudomonadati</taxon>
        <taxon>Pseudomonadota</taxon>
        <taxon>Alphaproteobacteria</taxon>
        <taxon>Hyphomicrobiales</taxon>
        <taxon>Rhizobiaceae</taxon>
        <taxon>Rhizobium/Agrobacterium group</taxon>
        <taxon>Rhizobium</taxon>
    </lineage>
</organism>
<sequence length="45" mass="5263">MLKMVGIKSWEESMTGFCQPKLARGLRSQCFPQRGNIRCLEFEQQ</sequence>
<gene>
    <name evidence="1" type="ORF">GGE46_000357</name>
    <name evidence="2" type="ORF">GGE57_000357</name>
</gene>
<evidence type="ECO:0000313" key="2">
    <source>
        <dbReference type="EMBL" id="MBB4533648.1"/>
    </source>
</evidence>